<accession>A0ABN2VF36</accession>
<feature type="transmembrane region" description="Helical" evidence="1">
    <location>
        <begin position="224"/>
        <end position="245"/>
    </location>
</feature>
<proteinExistence type="predicted"/>
<comment type="caution">
    <text evidence="2">The sequence shown here is derived from an EMBL/GenBank/DDBJ whole genome shotgun (WGS) entry which is preliminary data.</text>
</comment>
<feature type="transmembrane region" description="Helical" evidence="1">
    <location>
        <begin position="21"/>
        <end position="45"/>
    </location>
</feature>
<keyword evidence="1" id="KW-1133">Transmembrane helix</keyword>
<sequence>MTDLLDFSDRRRPKNYVTLRVFTVLAAVVAVPFTIVAAVCAVLLFPSQADQEAYDKAPICAAGVTSTHDCALQTTAQVEYVDSWKNTGKNAHGYTTKADLVPVAGKRESITVSKSRDLTSEISVGDTWPVLVWRDVITRYTFDGTTHDADKNPHKIVVQFLIATPACLAVAAFFGRAFIRRVIPMRVANNPARHRIPEWTLLVLCAATVVAASVHASYVASVFALLGVTALIGSVAVWPFLPWVLESDPGSVLGRGQTQRAMQRYSPRRLP</sequence>
<name>A0ABN2VF36_9ACTN</name>
<feature type="transmembrane region" description="Helical" evidence="1">
    <location>
        <begin position="199"/>
        <end position="218"/>
    </location>
</feature>
<evidence type="ECO:0000313" key="2">
    <source>
        <dbReference type="EMBL" id="GAA2060666.1"/>
    </source>
</evidence>
<keyword evidence="1" id="KW-0472">Membrane</keyword>
<gene>
    <name evidence="2" type="ORF">GCM10009839_84340</name>
</gene>
<dbReference type="Proteomes" id="UP001500751">
    <property type="component" value="Unassembled WGS sequence"/>
</dbReference>
<organism evidence="2 3">
    <name type="scientific">Catenulispora yoronensis</name>
    <dbReference type="NCBI Taxonomy" id="450799"/>
    <lineage>
        <taxon>Bacteria</taxon>
        <taxon>Bacillati</taxon>
        <taxon>Actinomycetota</taxon>
        <taxon>Actinomycetes</taxon>
        <taxon>Catenulisporales</taxon>
        <taxon>Catenulisporaceae</taxon>
        <taxon>Catenulispora</taxon>
    </lineage>
</organism>
<dbReference type="EMBL" id="BAAAQN010000079">
    <property type="protein sequence ID" value="GAA2060666.1"/>
    <property type="molecule type" value="Genomic_DNA"/>
</dbReference>
<protein>
    <recommendedName>
        <fullName evidence="4">Integral membrane protein</fullName>
    </recommendedName>
</protein>
<keyword evidence="3" id="KW-1185">Reference proteome</keyword>
<reference evidence="2 3" key="1">
    <citation type="journal article" date="2019" name="Int. J. Syst. Evol. Microbiol.">
        <title>The Global Catalogue of Microorganisms (GCM) 10K type strain sequencing project: providing services to taxonomists for standard genome sequencing and annotation.</title>
        <authorList>
            <consortium name="The Broad Institute Genomics Platform"/>
            <consortium name="The Broad Institute Genome Sequencing Center for Infectious Disease"/>
            <person name="Wu L."/>
            <person name="Ma J."/>
        </authorList>
    </citation>
    <scope>NUCLEOTIDE SEQUENCE [LARGE SCALE GENOMIC DNA]</scope>
    <source>
        <strain evidence="2 3">JCM 16014</strain>
    </source>
</reference>
<feature type="transmembrane region" description="Helical" evidence="1">
    <location>
        <begin position="156"/>
        <end position="179"/>
    </location>
</feature>
<evidence type="ECO:0000256" key="1">
    <source>
        <dbReference type="SAM" id="Phobius"/>
    </source>
</evidence>
<evidence type="ECO:0000313" key="3">
    <source>
        <dbReference type="Proteomes" id="UP001500751"/>
    </source>
</evidence>
<keyword evidence="1" id="KW-0812">Transmembrane</keyword>
<evidence type="ECO:0008006" key="4">
    <source>
        <dbReference type="Google" id="ProtNLM"/>
    </source>
</evidence>